<dbReference type="PRINTS" id="PR00837">
    <property type="entry name" value="V5TPXLIKE"/>
</dbReference>
<evidence type="ECO:0000256" key="1">
    <source>
        <dbReference type="SAM" id="MobiDB-lite"/>
    </source>
</evidence>
<evidence type="ECO:0000313" key="5">
    <source>
        <dbReference type="Proteomes" id="UP000236333"/>
    </source>
</evidence>
<gene>
    <name evidence="4" type="ORF">TSOC_002268</name>
</gene>
<evidence type="ECO:0000259" key="3">
    <source>
        <dbReference type="SMART" id="SM00198"/>
    </source>
</evidence>
<dbReference type="Proteomes" id="UP000236333">
    <property type="component" value="Unassembled WGS sequence"/>
</dbReference>
<dbReference type="EMBL" id="PGGS01000042">
    <property type="protein sequence ID" value="PNH10966.1"/>
    <property type="molecule type" value="Genomic_DNA"/>
</dbReference>
<organism evidence="4 5">
    <name type="scientific">Tetrabaena socialis</name>
    <dbReference type="NCBI Taxonomy" id="47790"/>
    <lineage>
        <taxon>Eukaryota</taxon>
        <taxon>Viridiplantae</taxon>
        <taxon>Chlorophyta</taxon>
        <taxon>core chlorophytes</taxon>
        <taxon>Chlorophyceae</taxon>
        <taxon>CS clade</taxon>
        <taxon>Chlamydomonadales</taxon>
        <taxon>Tetrabaenaceae</taxon>
        <taxon>Tetrabaena</taxon>
    </lineage>
</organism>
<dbReference type="OrthoDB" id="337038at2759"/>
<protein>
    <submittedName>
        <fullName evidence="4">Protein PRY2</fullName>
    </submittedName>
</protein>
<dbReference type="InterPro" id="IPR035940">
    <property type="entry name" value="CAP_sf"/>
</dbReference>
<dbReference type="GO" id="GO:0005576">
    <property type="term" value="C:extracellular region"/>
    <property type="evidence" value="ECO:0007669"/>
    <property type="project" value="InterPro"/>
</dbReference>
<evidence type="ECO:0000313" key="4">
    <source>
        <dbReference type="EMBL" id="PNH10966.1"/>
    </source>
</evidence>
<accession>A0A2J8AEP0</accession>
<reference evidence="4 5" key="1">
    <citation type="journal article" date="2017" name="Mol. Biol. Evol.">
        <title>The 4-celled Tetrabaena socialis nuclear genome reveals the essential components for genetic control of cell number at the origin of multicellularity in the volvocine lineage.</title>
        <authorList>
            <person name="Featherston J."/>
            <person name="Arakaki Y."/>
            <person name="Hanschen E.R."/>
            <person name="Ferris P.J."/>
            <person name="Michod R.E."/>
            <person name="Olson B.J.S.C."/>
            <person name="Nozaki H."/>
            <person name="Durand P.M."/>
        </authorList>
    </citation>
    <scope>NUCLEOTIDE SEQUENCE [LARGE SCALE GENOMIC DNA]</scope>
    <source>
        <strain evidence="4 5">NIES-571</strain>
    </source>
</reference>
<dbReference type="AlphaFoldDB" id="A0A2J8AEP0"/>
<dbReference type="SUPFAM" id="SSF55797">
    <property type="entry name" value="PR-1-like"/>
    <property type="match status" value="1"/>
</dbReference>
<dbReference type="Pfam" id="PF00188">
    <property type="entry name" value="CAP"/>
    <property type="match status" value="1"/>
</dbReference>
<dbReference type="Gene3D" id="3.40.33.10">
    <property type="entry name" value="CAP"/>
    <property type="match status" value="1"/>
</dbReference>
<dbReference type="InterPro" id="IPR014044">
    <property type="entry name" value="CAP_dom"/>
</dbReference>
<keyword evidence="5" id="KW-1185">Reference proteome</keyword>
<dbReference type="InterPro" id="IPR001283">
    <property type="entry name" value="CRISP-related"/>
</dbReference>
<keyword evidence="2" id="KW-0732">Signal</keyword>
<feature type="compositionally biased region" description="Pro residues" evidence="1">
    <location>
        <begin position="96"/>
        <end position="131"/>
    </location>
</feature>
<feature type="region of interest" description="Disordered" evidence="1">
    <location>
        <begin position="39"/>
        <end position="145"/>
    </location>
</feature>
<feature type="signal peptide" evidence="2">
    <location>
        <begin position="1"/>
        <end position="27"/>
    </location>
</feature>
<proteinExistence type="predicted"/>
<evidence type="ECO:0000256" key="2">
    <source>
        <dbReference type="SAM" id="SignalP"/>
    </source>
</evidence>
<sequence>MAQHSDLRLQCAFVVALVMVLASSAVSARIAVHLRGMDNEERTGGDPLATRMPADVVGSDGVGSKAIAGRTQQARKLKVAGPGSSPRPHRASRSPRPSPSTYPPPSPPPLPTPPPPRLPSPSPPSPRPPVPLAGGGTPLGGSQCSDAQATMDQANVYRTWHQAPAVQWSSSLAADAQAYAEVLATKQCAIIHAGVGGEMLYSRGGYPAPDLSCKGAIDGWYGEEVNYNFTVSNAFDYNWPRNIGHFSQLVWRGSSAIGCGVAKVDPPKRYTPEAFGGCKIIVCRMKAPGNLAANSYFRTNVLPLVQ</sequence>
<feature type="chain" id="PRO_5014362654" evidence="2">
    <location>
        <begin position="28"/>
        <end position="306"/>
    </location>
</feature>
<feature type="domain" description="SCP" evidence="3">
    <location>
        <begin position="145"/>
        <end position="293"/>
    </location>
</feature>
<dbReference type="InterPro" id="IPR018244">
    <property type="entry name" value="Allrgn_V5/Tpx1_CS"/>
</dbReference>
<dbReference type="PROSITE" id="PS01009">
    <property type="entry name" value="CRISP_1"/>
    <property type="match status" value="1"/>
</dbReference>
<dbReference type="PANTHER" id="PTHR10334">
    <property type="entry name" value="CYSTEINE-RICH SECRETORY PROTEIN-RELATED"/>
    <property type="match status" value="1"/>
</dbReference>
<name>A0A2J8AEP0_9CHLO</name>
<dbReference type="SMART" id="SM00198">
    <property type="entry name" value="SCP"/>
    <property type="match status" value="1"/>
</dbReference>
<comment type="caution">
    <text evidence="4">The sequence shown here is derived from an EMBL/GenBank/DDBJ whole genome shotgun (WGS) entry which is preliminary data.</text>
</comment>